<dbReference type="GO" id="GO:0071539">
    <property type="term" value="P:protein localization to centrosome"/>
    <property type="evidence" value="ECO:0007669"/>
    <property type="project" value="InterPro"/>
</dbReference>
<accession>A0A2G8LGI8</accession>
<dbReference type="GO" id="GO:0034454">
    <property type="term" value="P:microtubule anchoring at centrosome"/>
    <property type="evidence" value="ECO:0007669"/>
    <property type="project" value="InterPro"/>
</dbReference>
<dbReference type="GO" id="GO:0036064">
    <property type="term" value="C:ciliary basal body"/>
    <property type="evidence" value="ECO:0007669"/>
    <property type="project" value="TreeGrafter"/>
</dbReference>
<sequence>MGTYASDSEILSDVERDEDIMSVDSEVTGSFGLDTGELHEQYSSLLAKYNPKEDSSHSRDSSAEDLSVNGLISSSNNSQGEEQMEALAGLQQQHDLLRKMLQQQEELRNLQNRQTSLMKLQEQIESRLADNETSTEATPSEVSHQTEDSKTMTETSTIPERDPQSETESERYKVALQDLRKRTLLRMLNEDRDERLHQLQADTRMDLQQREQEQVQLMNHEQKDLQEKLQHLQQKKDDMDLLLHQLHSMAAGAGIMDAASSIDPASEAEGSQIGRNFASGGGGDGVKLEGTSVGSDSLMKLQEVRHRLTELQGLVQEYQGTTQESTNNGHDANYEDPELMSNLRKLERGELIGRYRGIHVNNHNQASTQTVGPPLINQSEDETQGTPSVTEEETETENESEQSSVPVAWAEDPELREKFRKLETAKQKLRELQKLVSIVQELPEAAMGLPDDLAELAMSLTEKYQREAYYEAKMRQQRRELEKLMEERGQLLNVQRQLKELNQKLPPISMINNFTQDQHQLHARYLPPTNPQDSLTPSRDEVYAEMRRHKILQEELRQKKRELAALVAKVKRNKLSTDDMNDLEDNDLFSRVSMRSADVTAAATWGGSSQMSDYEEDDDETNDAYRGRRGLAEEEEEEEVEGNSIAMTSDTYTVEEPRFNPGRPSILANESDYDESLLEMHGIRYPGRFPRQQYLNPRQENLRAPEDLVEDMSHIRRTTSVFRSRWTISKTSWKTASESPRPWSKTNMP</sequence>
<comment type="caution">
    <text evidence="3">The sequence shown here is derived from an EMBL/GenBank/DDBJ whole genome shotgun (WGS) entry which is preliminary data.</text>
</comment>
<feature type="coiled-coil region" evidence="1">
    <location>
        <begin position="415"/>
        <end position="442"/>
    </location>
</feature>
<name>A0A2G8LGI8_STIJA</name>
<dbReference type="Proteomes" id="UP000230750">
    <property type="component" value="Unassembled WGS sequence"/>
</dbReference>
<feature type="compositionally biased region" description="Polar residues" evidence="2">
    <location>
        <begin position="70"/>
        <end position="81"/>
    </location>
</feature>
<dbReference type="GO" id="GO:0034451">
    <property type="term" value="C:centriolar satellite"/>
    <property type="evidence" value="ECO:0007669"/>
    <property type="project" value="TreeGrafter"/>
</dbReference>
<dbReference type="PANTHER" id="PTHR14164">
    <property type="entry name" value="PERICENTRIOLAR MATERIAL 1-RELATED"/>
    <property type="match status" value="1"/>
</dbReference>
<feature type="compositionally biased region" description="Polar residues" evidence="2">
    <location>
        <begin position="131"/>
        <end position="143"/>
    </location>
</feature>
<feature type="coiled-coil region" evidence="1">
    <location>
        <begin position="467"/>
        <end position="504"/>
    </location>
</feature>
<evidence type="ECO:0000256" key="2">
    <source>
        <dbReference type="SAM" id="MobiDB-lite"/>
    </source>
</evidence>
<keyword evidence="4" id="KW-1185">Reference proteome</keyword>
<feature type="region of interest" description="Disordered" evidence="2">
    <location>
        <begin position="1"/>
        <end position="35"/>
    </location>
</feature>
<dbReference type="InterPro" id="IPR024138">
    <property type="entry name" value="Pericentriolar_Pcm1"/>
</dbReference>
<proteinExistence type="predicted"/>
<feature type="coiled-coil region" evidence="1">
    <location>
        <begin position="208"/>
        <end position="242"/>
    </location>
</feature>
<feature type="coiled-coil region" evidence="1">
    <location>
        <begin position="87"/>
        <end position="120"/>
    </location>
</feature>
<gene>
    <name evidence="3" type="ORF">BSL78_03790</name>
</gene>
<dbReference type="STRING" id="307972.A0A2G8LGI8"/>
<feature type="region of interest" description="Disordered" evidence="2">
    <location>
        <begin position="363"/>
        <end position="406"/>
    </location>
</feature>
<protein>
    <submittedName>
        <fullName evidence="3">Putative pericentriolar material 1 protein isoform X2</fullName>
    </submittedName>
</protein>
<keyword evidence="1" id="KW-0175">Coiled coil</keyword>
<dbReference type="GO" id="GO:1905515">
    <property type="term" value="P:non-motile cilium assembly"/>
    <property type="evidence" value="ECO:0007669"/>
    <property type="project" value="TreeGrafter"/>
</dbReference>
<feature type="region of interest" description="Disordered" evidence="2">
    <location>
        <begin position="49"/>
        <end position="86"/>
    </location>
</feature>
<feature type="region of interest" description="Disordered" evidence="2">
    <location>
        <begin position="269"/>
        <end position="291"/>
    </location>
</feature>
<dbReference type="EMBL" id="MRZV01000087">
    <property type="protein sequence ID" value="PIK59280.1"/>
    <property type="molecule type" value="Genomic_DNA"/>
</dbReference>
<feature type="compositionally biased region" description="Acidic residues" evidence="2">
    <location>
        <begin position="10"/>
        <end position="21"/>
    </location>
</feature>
<dbReference type="AlphaFoldDB" id="A0A2G8LGI8"/>
<evidence type="ECO:0000313" key="4">
    <source>
        <dbReference type="Proteomes" id="UP000230750"/>
    </source>
</evidence>
<feature type="region of interest" description="Disordered" evidence="2">
    <location>
        <begin position="126"/>
        <end position="170"/>
    </location>
</feature>
<feature type="compositionally biased region" description="Basic and acidic residues" evidence="2">
    <location>
        <begin position="159"/>
        <end position="170"/>
    </location>
</feature>
<dbReference type="PANTHER" id="PTHR14164:SF12">
    <property type="entry name" value="PERICENTRIOLAR MATERIAL 1 PROTEIN"/>
    <property type="match status" value="1"/>
</dbReference>
<feature type="compositionally biased region" description="Basic and acidic residues" evidence="2">
    <location>
        <begin position="50"/>
        <end position="62"/>
    </location>
</feature>
<evidence type="ECO:0000313" key="3">
    <source>
        <dbReference type="EMBL" id="PIK59280.1"/>
    </source>
</evidence>
<dbReference type="OrthoDB" id="2125770at2759"/>
<organism evidence="3 4">
    <name type="scientific">Stichopus japonicus</name>
    <name type="common">Sea cucumber</name>
    <dbReference type="NCBI Taxonomy" id="307972"/>
    <lineage>
        <taxon>Eukaryota</taxon>
        <taxon>Metazoa</taxon>
        <taxon>Echinodermata</taxon>
        <taxon>Eleutherozoa</taxon>
        <taxon>Echinozoa</taxon>
        <taxon>Holothuroidea</taxon>
        <taxon>Aspidochirotacea</taxon>
        <taxon>Aspidochirotida</taxon>
        <taxon>Stichopodidae</taxon>
        <taxon>Apostichopus</taxon>
    </lineage>
</organism>
<reference evidence="3 4" key="1">
    <citation type="journal article" date="2017" name="PLoS Biol.">
        <title>The sea cucumber genome provides insights into morphological evolution and visceral regeneration.</title>
        <authorList>
            <person name="Zhang X."/>
            <person name="Sun L."/>
            <person name="Yuan J."/>
            <person name="Sun Y."/>
            <person name="Gao Y."/>
            <person name="Zhang L."/>
            <person name="Li S."/>
            <person name="Dai H."/>
            <person name="Hamel J.F."/>
            <person name="Liu C."/>
            <person name="Yu Y."/>
            <person name="Liu S."/>
            <person name="Lin W."/>
            <person name="Guo K."/>
            <person name="Jin S."/>
            <person name="Xu P."/>
            <person name="Storey K.B."/>
            <person name="Huan P."/>
            <person name="Zhang T."/>
            <person name="Zhou Y."/>
            <person name="Zhang J."/>
            <person name="Lin C."/>
            <person name="Li X."/>
            <person name="Xing L."/>
            <person name="Huo D."/>
            <person name="Sun M."/>
            <person name="Wang L."/>
            <person name="Mercier A."/>
            <person name="Li F."/>
            <person name="Yang H."/>
            <person name="Xiang J."/>
        </authorList>
    </citation>
    <scope>NUCLEOTIDE SEQUENCE [LARGE SCALE GENOMIC DNA]</scope>
    <source>
        <strain evidence="3">Shaxun</strain>
        <tissue evidence="3">Muscle</tissue>
    </source>
</reference>
<evidence type="ECO:0000256" key="1">
    <source>
        <dbReference type="SAM" id="Coils"/>
    </source>
</evidence>
<feature type="compositionally biased region" description="Acidic residues" evidence="2">
    <location>
        <begin position="390"/>
        <end position="400"/>
    </location>
</feature>